<gene>
    <name evidence="1" type="ORF">FZC83_05670</name>
</gene>
<evidence type="ECO:0000313" key="1">
    <source>
        <dbReference type="EMBL" id="TYS57051.1"/>
    </source>
</evidence>
<sequence>MALRRRDRLVELIFRRKADALRCQKHLCAPSWIKETQIQRCSHYTISIEVKTDRDRISLGTSLTTFIINEMWKGWTEETLKADYYYNDPEEVDQICAIISEMRSGERPELTEFLTDWDESGLVLGEVQNLLCHPAPVTFDSFATFRLKNLHDKWREMLGLAIDEYKMEQEYQVFIQMLREYLAIRGERTDTIHLYPSRTGFRFFDGHYTEVTKEELMNAIDKRLFFQHPLYVDSSTIAPLLSLAPKSIFVYGTEEEKIVTTLRNIFEDRLDILPVSYFPDPCIPLDLANE</sequence>
<name>A0A5D4S368_9BACI</name>
<organism evidence="1 2">
    <name type="scientific">Rossellomorea marisflavi</name>
    <dbReference type="NCBI Taxonomy" id="189381"/>
    <lineage>
        <taxon>Bacteria</taxon>
        <taxon>Bacillati</taxon>
        <taxon>Bacillota</taxon>
        <taxon>Bacilli</taxon>
        <taxon>Bacillales</taxon>
        <taxon>Bacillaceae</taxon>
        <taxon>Rossellomorea</taxon>
    </lineage>
</organism>
<dbReference type="Pfam" id="PF08812">
    <property type="entry name" value="YtxC"/>
    <property type="match status" value="1"/>
</dbReference>
<protein>
    <recommendedName>
        <fullName evidence="3">Sporulation protein YtxC</fullName>
    </recommendedName>
</protein>
<comment type="caution">
    <text evidence="1">The sequence shown here is derived from an EMBL/GenBank/DDBJ whole genome shotgun (WGS) entry which is preliminary data.</text>
</comment>
<dbReference type="Proteomes" id="UP000322997">
    <property type="component" value="Unassembled WGS sequence"/>
</dbReference>
<proteinExistence type="predicted"/>
<reference evidence="1 2" key="1">
    <citation type="submission" date="2019-08" db="EMBL/GenBank/DDBJ databases">
        <title>Bacillus genomes from the desert of Cuatro Cienegas, Coahuila.</title>
        <authorList>
            <person name="Olmedo-Alvarez G."/>
        </authorList>
    </citation>
    <scope>NUCLEOTIDE SEQUENCE [LARGE SCALE GENOMIC DNA]</scope>
    <source>
        <strain evidence="1 2">CH108_3D</strain>
    </source>
</reference>
<evidence type="ECO:0000313" key="2">
    <source>
        <dbReference type="Proteomes" id="UP000322997"/>
    </source>
</evidence>
<dbReference type="EMBL" id="VTEQ01000001">
    <property type="protein sequence ID" value="TYS57051.1"/>
    <property type="molecule type" value="Genomic_DNA"/>
</dbReference>
<evidence type="ECO:0008006" key="3">
    <source>
        <dbReference type="Google" id="ProtNLM"/>
    </source>
</evidence>
<dbReference type="InterPro" id="IPR014199">
    <property type="entry name" value="Spore_YtxC"/>
</dbReference>
<accession>A0A5D4S368</accession>
<dbReference type="AlphaFoldDB" id="A0A5D4S368"/>